<dbReference type="GO" id="GO:0016168">
    <property type="term" value="F:chlorophyll binding"/>
    <property type="evidence" value="ECO:0007669"/>
    <property type="project" value="UniProtKB-KW"/>
</dbReference>
<feature type="binding site" evidence="12">
    <location>
        <position position="82"/>
    </location>
    <ligand>
        <name>chlorophyll a</name>
        <dbReference type="ChEBI" id="CHEBI:58416"/>
        <label>1</label>
    </ligand>
</feature>
<evidence type="ECO:0000256" key="7">
    <source>
        <dbReference type="ARBA" id="ARBA00022989"/>
    </source>
</evidence>
<keyword evidence="9 13" id="KW-0793">Thylakoid</keyword>
<keyword evidence="2 12" id="KW-0148">Chlorophyll</keyword>
<feature type="binding site" description="axial binding residue" evidence="12">
    <location>
        <position position="38"/>
    </location>
    <ligand>
        <name>chlorophyll b</name>
        <dbReference type="ChEBI" id="CHEBI:61721"/>
        <label>1</label>
    </ligand>
    <ligandPart>
        <name>Mg</name>
        <dbReference type="ChEBI" id="CHEBI:25107"/>
    </ligandPart>
</feature>
<evidence type="ECO:0000256" key="4">
    <source>
        <dbReference type="ARBA" id="ARBA00022531"/>
    </source>
</evidence>
<dbReference type="PhylomeDB" id="A0A022QT08"/>
<feature type="binding site" evidence="12">
    <location>
        <position position="78"/>
    </location>
    <ligand>
        <name>chlorophyll a</name>
        <dbReference type="ChEBI" id="CHEBI:58416"/>
        <label>1</label>
    </ligand>
</feature>
<evidence type="ECO:0000256" key="10">
    <source>
        <dbReference type="ARBA" id="ARBA00023136"/>
    </source>
</evidence>
<evidence type="ECO:0000256" key="2">
    <source>
        <dbReference type="ARBA" id="ARBA00022494"/>
    </source>
</evidence>
<feature type="binding site" evidence="12">
    <location>
        <position position="84"/>
    </location>
    <ligand>
        <name>chlorophyll a</name>
        <dbReference type="ChEBI" id="CHEBI:58416"/>
        <label>1</label>
    </ligand>
</feature>
<keyword evidence="3 13" id="KW-0150">Chloroplast</keyword>
<keyword evidence="6" id="KW-0812">Transmembrane</keyword>
<dbReference type="AlphaFoldDB" id="A0A022QT08"/>
<dbReference type="STRING" id="4155.A0A022QT08"/>
<dbReference type="EMBL" id="KI631192">
    <property type="protein sequence ID" value="EYU29605.1"/>
    <property type="molecule type" value="Genomic_DNA"/>
</dbReference>
<reference evidence="14 15" key="1">
    <citation type="journal article" date="2013" name="Proc. Natl. Acad. Sci. U.S.A.">
        <title>Fine-scale variation in meiotic recombination in Mimulus inferred from population shotgun sequencing.</title>
        <authorList>
            <person name="Hellsten U."/>
            <person name="Wright K.M."/>
            <person name="Jenkins J."/>
            <person name="Shu S."/>
            <person name="Yuan Y."/>
            <person name="Wessler S.R."/>
            <person name="Schmutz J."/>
            <person name="Willis J.H."/>
            <person name="Rokhsar D.S."/>
        </authorList>
    </citation>
    <scope>NUCLEOTIDE SEQUENCE [LARGE SCALE GENOMIC DNA]</scope>
    <source>
        <strain evidence="15">cv. DUN x IM62</strain>
    </source>
</reference>
<keyword evidence="8 13" id="KW-0157">Chromophore</keyword>
<dbReference type="Gene3D" id="1.10.3460.10">
    <property type="entry name" value="Chlorophyll a/b binding protein domain"/>
    <property type="match status" value="1"/>
</dbReference>
<evidence type="ECO:0000256" key="8">
    <source>
        <dbReference type="ARBA" id="ARBA00022991"/>
    </source>
</evidence>
<dbReference type="SUPFAM" id="SSF103511">
    <property type="entry name" value="Chlorophyll a-b binding protein"/>
    <property type="match status" value="1"/>
</dbReference>
<sequence length="128" mass="14193">MNTFNLIFSQMSDIHICRHDSNIISSAHVQVVLMGAIEGYRIASGPMCDVVDPLYPGGSFEPLGLAKDPEAFVELKVKELKNGRLAIGSLDPAYGDSAHYKYPRMLYTARHSSWTSWSRTCRTVDAAK</sequence>
<evidence type="ECO:0000256" key="13">
    <source>
        <dbReference type="RuleBase" id="RU363080"/>
    </source>
</evidence>
<keyword evidence="15" id="KW-1185">Reference proteome</keyword>
<keyword evidence="10" id="KW-0472">Membrane</keyword>
<dbReference type="GO" id="GO:0009522">
    <property type="term" value="C:photosystem I"/>
    <property type="evidence" value="ECO:0007669"/>
    <property type="project" value="UniProtKB-KW"/>
</dbReference>
<evidence type="ECO:0000256" key="3">
    <source>
        <dbReference type="ARBA" id="ARBA00022528"/>
    </source>
</evidence>
<dbReference type="InterPro" id="IPR022796">
    <property type="entry name" value="Chloroa_b-bind"/>
</dbReference>
<dbReference type="Proteomes" id="UP000030748">
    <property type="component" value="Unassembled WGS sequence"/>
</dbReference>
<evidence type="ECO:0000256" key="6">
    <source>
        <dbReference type="ARBA" id="ARBA00022692"/>
    </source>
</evidence>
<evidence type="ECO:0000256" key="5">
    <source>
        <dbReference type="ARBA" id="ARBA00022640"/>
    </source>
</evidence>
<organism evidence="14 15">
    <name type="scientific">Erythranthe guttata</name>
    <name type="common">Yellow monkey flower</name>
    <name type="synonym">Mimulus guttatus</name>
    <dbReference type="NCBI Taxonomy" id="4155"/>
    <lineage>
        <taxon>Eukaryota</taxon>
        <taxon>Viridiplantae</taxon>
        <taxon>Streptophyta</taxon>
        <taxon>Embryophyta</taxon>
        <taxon>Tracheophyta</taxon>
        <taxon>Spermatophyta</taxon>
        <taxon>Magnoliopsida</taxon>
        <taxon>eudicotyledons</taxon>
        <taxon>Gunneridae</taxon>
        <taxon>Pentapetalae</taxon>
        <taxon>asterids</taxon>
        <taxon>lamiids</taxon>
        <taxon>Lamiales</taxon>
        <taxon>Phrymaceae</taxon>
        <taxon>Erythranthe</taxon>
    </lineage>
</organism>
<evidence type="ECO:0000313" key="15">
    <source>
        <dbReference type="Proteomes" id="UP000030748"/>
    </source>
</evidence>
<evidence type="ECO:0000256" key="11">
    <source>
        <dbReference type="ARBA" id="ARBA00023276"/>
    </source>
</evidence>
<keyword evidence="11 13" id="KW-0604">Photosystem II</keyword>
<keyword evidence="7" id="KW-1133">Transmembrane helix</keyword>
<dbReference type="GO" id="GO:0009535">
    <property type="term" value="C:chloroplast thylakoid membrane"/>
    <property type="evidence" value="ECO:0007669"/>
    <property type="project" value="UniProtKB-SubCell"/>
</dbReference>
<evidence type="ECO:0000256" key="1">
    <source>
        <dbReference type="ARBA" id="ARBA00004454"/>
    </source>
</evidence>
<feature type="binding site" description="axial binding residue" evidence="12">
    <location>
        <position position="30"/>
    </location>
    <ligand>
        <name>chlorophyll b</name>
        <dbReference type="ChEBI" id="CHEBI:61721"/>
        <label>1</label>
    </ligand>
    <ligandPart>
        <name>Mg</name>
        <dbReference type="ChEBI" id="CHEBI:25107"/>
    </ligandPart>
</feature>
<dbReference type="PANTHER" id="PTHR21649">
    <property type="entry name" value="CHLOROPHYLL A/B BINDING PROTEIN"/>
    <property type="match status" value="1"/>
</dbReference>
<evidence type="ECO:0000256" key="12">
    <source>
        <dbReference type="PIRSR" id="PIRSR601344-1"/>
    </source>
</evidence>
<keyword evidence="13" id="KW-0603">Photosystem I</keyword>
<evidence type="ECO:0000313" key="14">
    <source>
        <dbReference type="EMBL" id="EYU29605.1"/>
    </source>
</evidence>
<keyword evidence="4 13" id="KW-0602">Photosynthesis</keyword>
<proteinExistence type="inferred from homology"/>
<accession>A0A022QT08</accession>
<comment type="similarity">
    <text evidence="13">Belongs to the light-harvesting chlorophyll a/b-binding (LHC) protein family.</text>
</comment>
<comment type="function">
    <text evidence="13">The light-harvesting complex (LHC) functions as a light receptor, it captures and delivers excitation energy to photosystems with which it is closely associated.</text>
</comment>
<dbReference type="GO" id="GO:0009765">
    <property type="term" value="P:photosynthesis, light harvesting"/>
    <property type="evidence" value="ECO:0007669"/>
    <property type="project" value="InterPro"/>
</dbReference>
<comment type="subcellular location">
    <subcellularLocation>
        <location evidence="1">Plastid</location>
        <location evidence="1">Chloroplast thylakoid membrane</location>
        <topology evidence="1">Multi-pass membrane protein</topology>
    </subcellularLocation>
</comment>
<feature type="binding site" evidence="12">
    <location>
        <position position="79"/>
    </location>
    <ligand>
        <name>chlorophyll a</name>
        <dbReference type="ChEBI" id="CHEBI:58416"/>
        <label>1</label>
    </ligand>
</feature>
<evidence type="ECO:0000256" key="9">
    <source>
        <dbReference type="ARBA" id="ARBA00023078"/>
    </source>
</evidence>
<dbReference type="Pfam" id="PF00504">
    <property type="entry name" value="Chloroa_b-bind"/>
    <property type="match status" value="1"/>
</dbReference>
<gene>
    <name evidence="14" type="ORF">MIMGU_mgv11b017918mg</name>
</gene>
<name>A0A022QT08_ERYGU</name>
<dbReference type="GO" id="GO:0009523">
    <property type="term" value="C:photosystem II"/>
    <property type="evidence" value="ECO:0007669"/>
    <property type="project" value="UniProtKB-KW"/>
</dbReference>
<dbReference type="InterPro" id="IPR001344">
    <property type="entry name" value="Chloro_AB-bd_pln"/>
</dbReference>
<keyword evidence="5 13" id="KW-0934">Plastid</keyword>
<protein>
    <recommendedName>
        <fullName evidence="13">Chlorophyll a-b binding protein, chloroplastic</fullName>
    </recommendedName>
</protein>